<dbReference type="GO" id="GO:0006508">
    <property type="term" value="P:proteolysis"/>
    <property type="evidence" value="ECO:0007669"/>
    <property type="project" value="InterPro"/>
</dbReference>
<dbReference type="InterPro" id="IPR013578">
    <property type="entry name" value="Peptidase_M16C_assoc"/>
</dbReference>
<feature type="chain" id="PRO_5039348148" evidence="2">
    <location>
        <begin position="23"/>
        <end position="1018"/>
    </location>
</feature>
<reference evidence="4" key="1">
    <citation type="journal article" date="2021" name="PeerJ">
        <title>Extensive microbial diversity within the chicken gut microbiome revealed by metagenomics and culture.</title>
        <authorList>
            <person name="Gilroy R."/>
            <person name="Ravi A."/>
            <person name="Getino M."/>
            <person name="Pursley I."/>
            <person name="Horton D.L."/>
            <person name="Alikhan N.F."/>
            <person name="Baker D."/>
            <person name="Gharbi K."/>
            <person name="Hall N."/>
            <person name="Watson M."/>
            <person name="Adriaenssens E.M."/>
            <person name="Foster-Nyarko E."/>
            <person name="Jarju S."/>
            <person name="Secka A."/>
            <person name="Antonio M."/>
            <person name="Oren A."/>
            <person name="Chaudhuri R.R."/>
            <person name="La Ragione R."/>
            <person name="Hildebrand F."/>
            <person name="Pallen M.J."/>
        </authorList>
    </citation>
    <scope>NUCLEOTIDE SEQUENCE</scope>
    <source>
        <strain evidence="4">CHK188-5543</strain>
    </source>
</reference>
<proteinExistence type="predicted"/>
<organism evidence="4 5">
    <name type="scientific">Candidatus Anaerotruncus excrementipullorum</name>
    <dbReference type="NCBI Taxonomy" id="2838465"/>
    <lineage>
        <taxon>Bacteria</taxon>
        <taxon>Bacillati</taxon>
        <taxon>Bacillota</taxon>
        <taxon>Clostridia</taxon>
        <taxon>Eubacteriales</taxon>
        <taxon>Oscillospiraceae</taxon>
        <taxon>Anaerotruncus</taxon>
    </lineage>
</organism>
<feature type="domain" description="Peptidase M16C associated" evidence="3">
    <location>
        <begin position="512"/>
        <end position="753"/>
    </location>
</feature>
<dbReference type="Gene3D" id="3.30.830.10">
    <property type="entry name" value="Metalloenzyme, LuxS/M16 peptidase-like"/>
    <property type="match status" value="4"/>
</dbReference>
<sequence length="1018" mass="112025">MKKKFLSLFLAASLLVQLTACVAPGGEASQAASSQPAASQPAQEQPAGPEAAPQIGEEIAGFTLTSVEPFAPLDANLLSFTHTVSGAQLLYIQNDDTNRAFAVAYRTPQVDETDTNHVFEHAVLASSGKYPSHDLFFDLMGKTYNTYLNAFTNLTFTIYPVASQSEEQLQKMADAYLSCMVDPSFLKDERFFQREALRYMLYDVDDPIQMGGTVFSEDTGRMTDISLNAMRNLLQALYPGEYAANMLGWAFENYEGLTYEHTVATYDRAYHFDNSLLLLYGDLDYQSFLAFLDGEYLSHYPAQGTDLSAYDDPPTQSGYVEVALPIPAYEGSATRDVSYIFYAMDLDGADWTQLAEYDLLSSAFNMVGSPFRENLYNAGITSLGSAGVGIDSAKPFFAFMLQSANPEDAAPFKAVVEQTLAQVAEEGLDPALVESILKAKEIGDYTTLEQADVIIENIFPYVAYKWVQTGETDSLLDQNAAFDTLRQDTDQQLIRQLTANLQNAQRSALVTSTPQPGLAEQILQEQADYLAEKKAGMTQAELEQLVADTLAFDEWNALQMQNEDLSIPVADLPLEEPLPQVTQRQEEGITYLTVPSGMEGIGSYAVYFDTSTIPQEDLYYLRLYLLLADQLGTKTHTATEMNQLAMQYLYGYTLGTKYPDSGAFANPFVYLQWYALPQDTEDSLDLLLELFGQLDLNPEEVLYAIDQILPQSDLSRADEMDLALLLAQTVSGASYQYAEMLSGQGFYEFLAQQRAQLDADPAAMDTLTAKLQEISGHILHRDNLVVMAAAPADTLDGFCALAGEKLGALPSLPKAQAAHAFPQYPDQFAVVTEGSTTTTAAVLDAKKLENLSGTLFPFLYALENQYLVPTIRFQGLAYSAGVLVSSQLNQLSVYSYSDPNPAASVAAIAQIPDVLAELELTQEELDGYILSAYSLVTRPTGKLERMMIAMQYTLSGFDTGLQQRLAREMLEATPADREAAVEAMRTLWEDMRLVTVGNAALIQAAAEVYDAVYDYRQG</sequence>
<dbReference type="InterPro" id="IPR007863">
    <property type="entry name" value="Peptidase_M16_C"/>
</dbReference>
<feature type="signal peptide" evidence="2">
    <location>
        <begin position="1"/>
        <end position="22"/>
    </location>
</feature>
<dbReference type="Proteomes" id="UP000886800">
    <property type="component" value="Unassembled WGS sequence"/>
</dbReference>
<name>A0A9D1WQI7_9FIRM</name>
<protein>
    <submittedName>
        <fullName evidence="4">Insulinase family protein</fullName>
    </submittedName>
</protein>
<evidence type="ECO:0000256" key="1">
    <source>
        <dbReference type="SAM" id="MobiDB-lite"/>
    </source>
</evidence>
<evidence type="ECO:0000313" key="4">
    <source>
        <dbReference type="EMBL" id="HIX65342.1"/>
    </source>
</evidence>
<dbReference type="Pfam" id="PF08367">
    <property type="entry name" value="M16C_assoc"/>
    <property type="match status" value="1"/>
</dbReference>
<evidence type="ECO:0000259" key="3">
    <source>
        <dbReference type="SMART" id="SM01264"/>
    </source>
</evidence>
<reference evidence="4" key="2">
    <citation type="submission" date="2021-04" db="EMBL/GenBank/DDBJ databases">
        <authorList>
            <person name="Gilroy R."/>
        </authorList>
    </citation>
    <scope>NUCLEOTIDE SEQUENCE</scope>
    <source>
        <strain evidence="4">CHK188-5543</strain>
    </source>
</reference>
<dbReference type="InterPro" id="IPR011249">
    <property type="entry name" value="Metalloenz_LuxS/M16"/>
</dbReference>
<dbReference type="SUPFAM" id="SSF63411">
    <property type="entry name" value="LuxS/MPP-like metallohydrolase"/>
    <property type="match status" value="4"/>
</dbReference>
<evidence type="ECO:0000313" key="5">
    <source>
        <dbReference type="Proteomes" id="UP000886800"/>
    </source>
</evidence>
<keyword evidence="2" id="KW-0732">Signal</keyword>
<comment type="caution">
    <text evidence="4">The sequence shown here is derived from an EMBL/GenBank/DDBJ whole genome shotgun (WGS) entry which is preliminary data.</text>
</comment>
<dbReference type="AlphaFoldDB" id="A0A9D1WQI7"/>
<dbReference type="PANTHER" id="PTHR43016">
    <property type="entry name" value="PRESEQUENCE PROTEASE"/>
    <property type="match status" value="1"/>
</dbReference>
<dbReference type="Pfam" id="PF05193">
    <property type="entry name" value="Peptidase_M16_C"/>
    <property type="match status" value="1"/>
</dbReference>
<dbReference type="SMART" id="SM01264">
    <property type="entry name" value="M16C_associated"/>
    <property type="match status" value="1"/>
</dbReference>
<gene>
    <name evidence="4" type="ORF">H9736_03750</name>
</gene>
<evidence type="ECO:0000256" key="2">
    <source>
        <dbReference type="SAM" id="SignalP"/>
    </source>
</evidence>
<accession>A0A9D1WQI7</accession>
<dbReference type="EMBL" id="DXES01000080">
    <property type="protein sequence ID" value="HIX65342.1"/>
    <property type="molecule type" value="Genomic_DNA"/>
</dbReference>
<feature type="region of interest" description="Disordered" evidence="1">
    <location>
        <begin position="31"/>
        <end position="51"/>
    </location>
</feature>
<dbReference type="PANTHER" id="PTHR43016:SF13">
    <property type="entry name" value="PRESEQUENCE PROTEASE, MITOCHONDRIAL"/>
    <property type="match status" value="1"/>
</dbReference>
<dbReference type="GO" id="GO:0046872">
    <property type="term" value="F:metal ion binding"/>
    <property type="evidence" value="ECO:0007669"/>
    <property type="project" value="InterPro"/>
</dbReference>